<keyword evidence="6" id="KW-0349">Heme</keyword>
<evidence type="ECO:0000256" key="3">
    <source>
        <dbReference type="ARBA" id="ARBA00010747"/>
    </source>
</evidence>
<dbReference type="Proteomes" id="UP000061135">
    <property type="component" value="Chromosome"/>
</dbReference>
<keyword evidence="7 13" id="KW-0812">Transmembrane</keyword>
<dbReference type="GO" id="GO:0046872">
    <property type="term" value="F:metal ion binding"/>
    <property type="evidence" value="ECO:0007669"/>
    <property type="project" value="UniProtKB-KW"/>
</dbReference>
<dbReference type="RefSeq" id="WP_046330379.1">
    <property type="nucleotide sequence ID" value="NZ_CP007501.1"/>
</dbReference>
<feature type="transmembrane region" description="Helical" evidence="13">
    <location>
        <begin position="114"/>
        <end position="136"/>
    </location>
</feature>
<dbReference type="GO" id="GO:0036397">
    <property type="term" value="F:formate dehydrogenase (quinone) activity"/>
    <property type="evidence" value="ECO:0007669"/>
    <property type="project" value="TreeGrafter"/>
</dbReference>
<comment type="cofactor">
    <cofactor evidence="1">
        <name>heme</name>
        <dbReference type="ChEBI" id="CHEBI:30413"/>
    </cofactor>
</comment>
<feature type="transmembrane region" description="Helical" evidence="13">
    <location>
        <begin position="257"/>
        <end position="283"/>
    </location>
</feature>
<dbReference type="Gene3D" id="1.20.950.20">
    <property type="entry name" value="Transmembrane di-heme cytochromes, Chain C"/>
    <property type="match status" value="1"/>
</dbReference>
<keyword evidence="4" id="KW-0813">Transport</keyword>
<keyword evidence="9" id="KW-0249">Electron transport</keyword>
<evidence type="ECO:0000256" key="7">
    <source>
        <dbReference type="ARBA" id="ARBA00022692"/>
    </source>
</evidence>
<organism evidence="16 17">
    <name type="scientific">Polynucleobacter duraquae</name>
    <dbReference type="NCBI Taxonomy" id="1835254"/>
    <lineage>
        <taxon>Bacteria</taxon>
        <taxon>Pseudomonadati</taxon>
        <taxon>Pseudomonadota</taxon>
        <taxon>Betaproteobacteria</taxon>
        <taxon>Burkholderiales</taxon>
        <taxon>Burkholderiaceae</taxon>
        <taxon>Polynucleobacter</taxon>
    </lineage>
</organism>
<dbReference type="NCBIfam" id="TIGR01583">
    <property type="entry name" value="formate-DH-gamm"/>
    <property type="match status" value="1"/>
</dbReference>
<comment type="subcellular location">
    <subcellularLocation>
        <location evidence="2">Cell membrane</location>
        <topology evidence="2">Multi-pass membrane protein</topology>
    </subcellularLocation>
</comment>
<accession>A0A0E3ZMB4</accession>
<feature type="chain" id="PRO_5002417202" evidence="14">
    <location>
        <begin position="30"/>
        <end position="352"/>
    </location>
</feature>
<dbReference type="InterPro" id="IPR011577">
    <property type="entry name" value="Cyt_b561_bac/Ni-Hgenase"/>
</dbReference>
<dbReference type="GO" id="GO:0009326">
    <property type="term" value="C:formate dehydrogenase complex"/>
    <property type="evidence" value="ECO:0007669"/>
    <property type="project" value="InterPro"/>
</dbReference>
<dbReference type="PANTHER" id="PTHR30074">
    <property type="entry name" value="FORMATE DEHYDROGENASE, NITRATE-INDUCIBLE, CYTOCHROME B556 FDN SUBUNIT"/>
    <property type="match status" value="1"/>
</dbReference>
<sequence length="352" mass="38553">MNRSFSSVSRSWVLALGVSLSLLSGVSMAERAPMPPLPSPSGIDFPKNLGAVSDGTQAQSQPANSPQVGEKFLWNSANSDPYNTISIPDKEASVLIQRAGEQWRVIRNGVITVYGAWLLAIAFFGISALFIIKGPIKLHAPLSGQKIKRFNGFERFTHWVMAASFIGLAVTGSLILWGKYFAMPLMGGVAYGTFLNICKNIHNYSGPLFTLSVVIFFLLFATRNIPGQGDLTWIKSFGGMFGGKHPPAGFFNFGEKIWFWFGMTFLGLVISGSGFVLDMIVPFMEVQYIRGTMQLANIIHSSASILMTAMAMGHMYIGSIGMQGSSDGMMTGYVDATWAKEHHELWYDKVNK</sequence>
<dbReference type="STRING" id="1835254.CL55_00013030"/>
<evidence type="ECO:0000256" key="6">
    <source>
        <dbReference type="ARBA" id="ARBA00022617"/>
    </source>
</evidence>
<dbReference type="InterPro" id="IPR051817">
    <property type="entry name" value="FDH_cytochrome_b556_subunit"/>
</dbReference>
<feature type="transmembrane region" description="Helical" evidence="13">
    <location>
        <begin position="204"/>
        <end position="222"/>
    </location>
</feature>
<evidence type="ECO:0000256" key="10">
    <source>
        <dbReference type="ARBA" id="ARBA00022989"/>
    </source>
</evidence>
<dbReference type="Pfam" id="PF01292">
    <property type="entry name" value="Ni_hydr_CYTB"/>
    <property type="match status" value="1"/>
</dbReference>
<dbReference type="SUPFAM" id="SSF81342">
    <property type="entry name" value="Transmembrane di-heme cytochromes"/>
    <property type="match status" value="1"/>
</dbReference>
<feature type="signal peptide" evidence="14">
    <location>
        <begin position="1"/>
        <end position="29"/>
    </location>
</feature>
<evidence type="ECO:0000256" key="4">
    <source>
        <dbReference type="ARBA" id="ARBA00022448"/>
    </source>
</evidence>
<evidence type="ECO:0000256" key="9">
    <source>
        <dbReference type="ARBA" id="ARBA00022982"/>
    </source>
</evidence>
<dbReference type="KEGG" id="pdq:CL55_00013030"/>
<evidence type="ECO:0000256" key="13">
    <source>
        <dbReference type="SAM" id="Phobius"/>
    </source>
</evidence>
<dbReference type="GO" id="GO:0022904">
    <property type="term" value="P:respiratory electron transport chain"/>
    <property type="evidence" value="ECO:0007669"/>
    <property type="project" value="InterPro"/>
</dbReference>
<dbReference type="EMBL" id="CP007501">
    <property type="protein sequence ID" value="AKD25636.1"/>
    <property type="molecule type" value="Genomic_DNA"/>
</dbReference>
<keyword evidence="14" id="KW-0732">Signal</keyword>
<dbReference type="GO" id="GO:0009061">
    <property type="term" value="P:anaerobic respiration"/>
    <property type="evidence" value="ECO:0007669"/>
    <property type="project" value="TreeGrafter"/>
</dbReference>
<feature type="transmembrane region" description="Helical" evidence="13">
    <location>
        <begin position="295"/>
        <end position="317"/>
    </location>
</feature>
<dbReference type="AlphaFoldDB" id="A0A0E3ZMB4"/>
<dbReference type="GO" id="GO:0015944">
    <property type="term" value="P:formate oxidation"/>
    <property type="evidence" value="ECO:0007669"/>
    <property type="project" value="TreeGrafter"/>
</dbReference>
<comment type="similarity">
    <text evidence="3">Belongs to the formate dehydrogenase gamma subunit family.</text>
</comment>
<evidence type="ECO:0000313" key="17">
    <source>
        <dbReference type="Proteomes" id="UP000061135"/>
    </source>
</evidence>
<dbReference type="GO" id="GO:0008863">
    <property type="term" value="F:formate dehydrogenase (NAD+) activity"/>
    <property type="evidence" value="ECO:0007669"/>
    <property type="project" value="InterPro"/>
</dbReference>
<keyword evidence="17" id="KW-1185">Reference proteome</keyword>
<evidence type="ECO:0000313" key="16">
    <source>
        <dbReference type="EMBL" id="AKD25636.1"/>
    </source>
</evidence>
<name>A0A0E3ZMB4_9BURK</name>
<evidence type="ECO:0000256" key="14">
    <source>
        <dbReference type="SAM" id="SignalP"/>
    </source>
</evidence>
<evidence type="ECO:0000256" key="5">
    <source>
        <dbReference type="ARBA" id="ARBA00022475"/>
    </source>
</evidence>
<evidence type="ECO:0000256" key="11">
    <source>
        <dbReference type="ARBA" id="ARBA00023004"/>
    </source>
</evidence>
<keyword evidence="5" id="KW-1003">Cell membrane</keyword>
<keyword evidence="12 13" id="KW-0472">Membrane</keyword>
<keyword evidence="10 13" id="KW-1133">Transmembrane helix</keyword>
<dbReference type="HOGENOM" id="CLU_047957_2_1_4"/>
<dbReference type="GO" id="GO:0009055">
    <property type="term" value="F:electron transfer activity"/>
    <property type="evidence" value="ECO:0007669"/>
    <property type="project" value="InterPro"/>
</dbReference>
<evidence type="ECO:0000256" key="12">
    <source>
        <dbReference type="ARBA" id="ARBA00023136"/>
    </source>
</evidence>
<dbReference type="PATRIC" id="fig|576611.7.peg.1325"/>
<keyword evidence="11" id="KW-0408">Iron</keyword>
<reference evidence="16 17" key="1">
    <citation type="submission" date="2014-03" db="EMBL/GenBank/DDBJ databases">
        <title>Genome of Polynucleobacter strain MWH-MoK4.</title>
        <authorList>
            <person name="Hahn M.W."/>
        </authorList>
    </citation>
    <scope>NUCLEOTIDE SEQUENCE [LARGE SCALE GENOMIC DNA]</scope>
    <source>
        <strain evidence="16 17">MWH-MoK4</strain>
    </source>
</reference>
<dbReference type="InterPro" id="IPR016174">
    <property type="entry name" value="Di-haem_cyt_TM"/>
</dbReference>
<evidence type="ECO:0000256" key="8">
    <source>
        <dbReference type="ARBA" id="ARBA00022723"/>
    </source>
</evidence>
<proteinExistence type="inferred from homology"/>
<feature type="domain" description="Cytochrome b561 bacterial/Ni-hydrogenase" evidence="15">
    <location>
        <begin position="149"/>
        <end position="321"/>
    </location>
</feature>
<evidence type="ECO:0000259" key="15">
    <source>
        <dbReference type="Pfam" id="PF01292"/>
    </source>
</evidence>
<feature type="transmembrane region" description="Helical" evidence="13">
    <location>
        <begin position="156"/>
        <end position="175"/>
    </location>
</feature>
<evidence type="ECO:0000256" key="2">
    <source>
        <dbReference type="ARBA" id="ARBA00004651"/>
    </source>
</evidence>
<keyword evidence="8" id="KW-0479">Metal-binding</keyword>
<dbReference type="GO" id="GO:0005886">
    <property type="term" value="C:plasma membrane"/>
    <property type="evidence" value="ECO:0007669"/>
    <property type="project" value="UniProtKB-SubCell"/>
</dbReference>
<evidence type="ECO:0000256" key="1">
    <source>
        <dbReference type="ARBA" id="ARBA00001971"/>
    </source>
</evidence>
<dbReference type="InterPro" id="IPR006471">
    <property type="entry name" value="Formate_DH_gsu"/>
</dbReference>
<dbReference type="OrthoDB" id="9790598at2"/>
<protein>
    <submittedName>
        <fullName evidence="16">Formate dehydrogenase, gamma subunit</fullName>
    </submittedName>
</protein>
<gene>
    <name evidence="16" type="ORF">CL55_00013030</name>
</gene>
<dbReference type="PANTHER" id="PTHR30074:SF6">
    <property type="entry name" value="FORMATE DEHYDROGENASE GAMMA SUBUNIT"/>
    <property type="match status" value="1"/>
</dbReference>